<evidence type="ECO:0000313" key="1">
    <source>
        <dbReference type="EMBL" id="AJJ37515.1"/>
    </source>
</evidence>
<accession>A0ABN4FJG8</accession>
<dbReference type="Proteomes" id="UP000031883">
    <property type="component" value="Chromosome"/>
</dbReference>
<sequence>MLKALKMTDEALYQAKWQGRNQEVYSQLMPFSPLDDRIAKDRC</sequence>
<evidence type="ECO:0000313" key="2">
    <source>
        <dbReference type="Proteomes" id="UP000031883"/>
    </source>
</evidence>
<keyword evidence="2" id="KW-1185">Reference proteome</keyword>
<reference evidence="1 2" key="1">
    <citation type="journal article" date="2015" name="Genome Announc.">
        <title>Thirty-Two Complete Genome Assemblies of Nine Yersinia Species, Including Y. pestis, Y. pseudotuberculosis, and Y. enterocolitica.</title>
        <authorList>
            <person name="Johnson S.L."/>
            <person name="Daligault H.E."/>
            <person name="Davenport K.W."/>
            <person name="Jaissle J."/>
            <person name="Frey K.G."/>
            <person name="Ladner J.T."/>
            <person name="Broomall S.M."/>
            <person name="Bishop-Lilly K.A."/>
            <person name="Bruce D.C."/>
            <person name="Coyne S.R."/>
            <person name="Gibbons H.S."/>
            <person name="Lo C.C."/>
            <person name="Munk A.C."/>
            <person name="Rosenzweig C.N."/>
            <person name="Koroleva G.I."/>
            <person name="Palacios G.F."/>
            <person name="Redden C.L."/>
            <person name="Xu Y."/>
            <person name="Minogue T.D."/>
            <person name="Chain P.S."/>
        </authorList>
    </citation>
    <scope>NUCLEOTIDE SEQUENCE [LARGE SCALE GENOMIC DNA]</scope>
    <source>
        <strain evidence="1 2">Y231</strain>
    </source>
</reference>
<name>A0ABN4FJG8_9GAMM</name>
<organism evidence="1 2">
    <name type="scientific">Yersinia rochesterensis</name>
    <dbReference type="NCBI Taxonomy" id="1604335"/>
    <lineage>
        <taxon>Bacteria</taxon>
        <taxon>Pseudomonadati</taxon>
        <taxon>Pseudomonadota</taxon>
        <taxon>Gammaproteobacteria</taxon>
        <taxon>Enterobacterales</taxon>
        <taxon>Yersiniaceae</taxon>
        <taxon>Yersinia</taxon>
    </lineage>
</organism>
<protein>
    <submittedName>
        <fullName evidence="1">Inner membrane domain protein</fullName>
    </submittedName>
</protein>
<dbReference type="EMBL" id="CP009997">
    <property type="protein sequence ID" value="AJJ37515.1"/>
    <property type="molecule type" value="Genomic_DNA"/>
</dbReference>
<gene>
    <name evidence="1" type="ORF">CH54_649</name>
</gene>
<proteinExistence type="predicted"/>